<dbReference type="Gene3D" id="2.30.30.140">
    <property type="match status" value="1"/>
</dbReference>
<dbReference type="PROSITE" id="PS01097">
    <property type="entry name" value="HUPF_HYPC"/>
    <property type="match status" value="1"/>
</dbReference>
<dbReference type="RefSeq" id="WP_008082283.1">
    <property type="nucleotide sequence ID" value="NC_013926.1"/>
</dbReference>
<proteinExistence type="inferred from homology"/>
<dbReference type="SUPFAM" id="SSF159127">
    <property type="entry name" value="HupF/HypC-like"/>
    <property type="match status" value="1"/>
</dbReference>
<dbReference type="eggNOG" id="arCOG04427">
    <property type="taxonomic scope" value="Archaea"/>
</dbReference>
<dbReference type="PANTHER" id="PTHR35177">
    <property type="entry name" value="HYDROGENASE MATURATION FACTOR HYBG"/>
    <property type="match status" value="1"/>
</dbReference>
<dbReference type="PANTHER" id="PTHR35177:SF2">
    <property type="entry name" value="HYDROGENASE MATURATION FACTOR HYBG"/>
    <property type="match status" value="1"/>
</dbReference>
<dbReference type="GO" id="GO:0051604">
    <property type="term" value="P:protein maturation"/>
    <property type="evidence" value="ECO:0007669"/>
    <property type="project" value="TreeGrafter"/>
</dbReference>
<dbReference type="Pfam" id="PF01455">
    <property type="entry name" value="HupF_HypC"/>
    <property type="match status" value="1"/>
</dbReference>
<protein>
    <submittedName>
        <fullName evidence="2">Hydrogenase assembly chaperone hypC/hupF</fullName>
    </submittedName>
</protein>
<keyword evidence="3" id="KW-1185">Reference proteome</keyword>
<evidence type="ECO:0000313" key="3">
    <source>
        <dbReference type="Proteomes" id="UP000001400"/>
    </source>
</evidence>
<dbReference type="InterPro" id="IPR019812">
    <property type="entry name" value="Hydgase_assmbl_chp_CS"/>
</dbReference>
<dbReference type="OrthoDB" id="43695at2157"/>
<dbReference type="GO" id="GO:0005506">
    <property type="term" value="F:iron ion binding"/>
    <property type="evidence" value="ECO:0007669"/>
    <property type="project" value="TreeGrafter"/>
</dbReference>
<dbReference type="Proteomes" id="UP000001400">
    <property type="component" value="Chromosome"/>
</dbReference>
<accession>B5I9N3</accession>
<dbReference type="AlphaFoldDB" id="B5I9N3"/>
<dbReference type="FunFam" id="2.30.30.140:FF:000022">
    <property type="entry name" value="Hydrogenase assembly chaperone HybG"/>
    <property type="match status" value="1"/>
</dbReference>
<organism evidence="2 3">
    <name type="scientific">Aciduliprofundum boonei (strain DSM 19572 / T469)</name>
    <dbReference type="NCBI Taxonomy" id="439481"/>
    <lineage>
        <taxon>Archaea</taxon>
        <taxon>Methanobacteriati</taxon>
        <taxon>Thermoplasmatota</taxon>
        <taxon>DHVE2 group</taxon>
        <taxon>Candidatus Aciduliprofundum</taxon>
    </lineage>
</organism>
<dbReference type="KEGG" id="abi:Aboo_0683"/>
<dbReference type="InterPro" id="IPR001109">
    <property type="entry name" value="Hydrogenase_HupF/HypC"/>
</dbReference>
<dbReference type="GeneID" id="8827629"/>
<reference evidence="2" key="1">
    <citation type="submission" date="2010-02" db="EMBL/GenBank/DDBJ databases">
        <title>Complete sequence of Aciduliprofundum boonei T469.</title>
        <authorList>
            <consortium name="US DOE Joint Genome Institute"/>
            <person name="Lucas S."/>
            <person name="Copeland A."/>
            <person name="Lapidus A."/>
            <person name="Cheng J.-F."/>
            <person name="Bruce D."/>
            <person name="Goodwin L."/>
            <person name="Pitluck S."/>
            <person name="Saunders E."/>
            <person name="Detter J.C."/>
            <person name="Han C."/>
            <person name="Tapia R."/>
            <person name="Land M."/>
            <person name="Hauser L."/>
            <person name="Kyrpides N."/>
            <person name="Mikhailova N."/>
            <person name="Flores G."/>
            <person name="Reysenbach A.-L."/>
            <person name="Woyke T."/>
        </authorList>
    </citation>
    <scope>NUCLEOTIDE SEQUENCE</scope>
    <source>
        <strain evidence="2">T469</strain>
    </source>
</reference>
<comment type="similarity">
    <text evidence="1">Belongs to the HupF/HypC family.</text>
</comment>
<evidence type="ECO:0000313" key="2">
    <source>
        <dbReference type="EMBL" id="ADD08494.1"/>
    </source>
</evidence>
<dbReference type="GO" id="GO:1902670">
    <property type="term" value="F:carbon dioxide binding"/>
    <property type="evidence" value="ECO:0007669"/>
    <property type="project" value="TreeGrafter"/>
</dbReference>
<dbReference type="NCBIfam" id="TIGR00074">
    <property type="entry name" value="hypC_hupF"/>
    <property type="match status" value="1"/>
</dbReference>
<dbReference type="EMBL" id="CP001941">
    <property type="protein sequence ID" value="ADD08494.1"/>
    <property type="molecule type" value="Genomic_DNA"/>
</dbReference>
<name>B5I9N3_ACIB4</name>
<evidence type="ECO:0000256" key="1">
    <source>
        <dbReference type="ARBA" id="ARBA00006018"/>
    </source>
</evidence>
<dbReference type="PRINTS" id="PR00445">
    <property type="entry name" value="HUPFHYPC"/>
</dbReference>
<gene>
    <name evidence="2" type="ordered locus">Aboo_0683</name>
</gene>
<sequence>MCLAIPGKIVEIRGVVAIVDYGGVRREARIDFVPDVKQGDYVIVHTGFAIEKMDEESAKKSIEAWDEILEGDLE</sequence>
<dbReference type="HOGENOM" id="CLU_159381_2_2_2"/>